<proteinExistence type="predicted"/>
<organism evidence="2 3">
    <name type="scientific">Mucilaginibacter galii</name>
    <dbReference type="NCBI Taxonomy" id="2005073"/>
    <lineage>
        <taxon>Bacteria</taxon>
        <taxon>Pseudomonadati</taxon>
        <taxon>Bacteroidota</taxon>
        <taxon>Sphingobacteriia</taxon>
        <taxon>Sphingobacteriales</taxon>
        <taxon>Sphingobacteriaceae</taxon>
        <taxon>Mucilaginibacter</taxon>
    </lineage>
</organism>
<dbReference type="EMBL" id="BMDO01000001">
    <property type="protein sequence ID" value="GGI49398.1"/>
    <property type="molecule type" value="Genomic_DNA"/>
</dbReference>
<keyword evidence="1" id="KW-1133">Transmembrane helix</keyword>
<dbReference type="InterPro" id="IPR051675">
    <property type="entry name" value="Endo/Exo/Phosphatase_dom_1"/>
</dbReference>
<reference evidence="2" key="1">
    <citation type="journal article" date="2014" name="Int. J. Syst. Evol. Microbiol.">
        <title>Complete genome sequence of Corynebacterium casei LMG S-19264T (=DSM 44701T), isolated from a smear-ripened cheese.</title>
        <authorList>
            <consortium name="US DOE Joint Genome Institute (JGI-PGF)"/>
            <person name="Walter F."/>
            <person name="Albersmeier A."/>
            <person name="Kalinowski J."/>
            <person name="Ruckert C."/>
        </authorList>
    </citation>
    <scope>NUCLEOTIDE SEQUENCE</scope>
    <source>
        <strain evidence="2">CCM 8711</strain>
    </source>
</reference>
<dbReference type="Pfam" id="PF12836">
    <property type="entry name" value="HHH_3"/>
    <property type="match status" value="2"/>
</dbReference>
<dbReference type="GO" id="GO:0015628">
    <property type="term" value="P:protein secretion by the type II secretion system"/>
    <property type="evidence" value="ECO:0007669"/>
    <property type="project" value="TreeGrafter"/>
</dbReference>
<protein>
    <submittedName>
        <fullName evidence="2">Competence protein ComEA</fullName>
    </submittedName>
</protein>
<evidence type="ECO:0000313" key="3">
    <source>
        <dbReference type="Proteomes" id="UP000662074"/>
    </source>
</evidence>
<dbReference type="RefSeq" id="WP_188413654.1">
    <property type="nucleotide sequence ID" value="NZ_BMDO01000001.1"/>
</dbReference>
<dbReference type="SUPFAM" id="SSF47781">
    <property type="entry name" value="RuvA domain 2-like"/>
    <property type="match status" value="3"/>
</dbReference>
<dbReference type="AlphaFoldDB" id="A0A917N054"/>
<reference evidence="2" key="2">
    <citation type="submission" date="2020-09" db="EMBL/GenBank/DDBJ databases">
        <authorList>
            <person name="Sun Q."/>
            <person name="Sedlacek I."/>
        </authorList>
    </citation>
    <scope>NUCLEOTIDE SEQUENCE</scope>
    <source>
        <strain evidence="2">CCM 8711</strain>
    </source>
</reference>
<gene>
    <name evidence="2" type="ORF">GCM10011425_06100</name>
</gene>
<dbReference type="InterPro" id="IPR010994">
    <property type="entry name" value="RuvA_2-like"/>
</dbReference>
<evidence type="ECO:0000256" key="1">
    <source>
        <dbReference type="SAM" id="Phobius"/>
    </source>
</evidence>
<keyword evidence="1" id="KW-0812">Transmembrane</keyword>
<accession>A0A917N054</accession>
<keyword evidence="3" id="KW-1185">Reference proteome</keyword>
<dbReference type="GO" id="GO:0015627">
    <property type="term" value="C:type II protein secretion system complex"/>
    <property type="evidence" value="ECO:0007669"/>
    <property type="project" value="TreeGrafter"/>
</dbReference>
<feature type="transmembrane region" description="Helical" evidence="1">
    <location>
        <begin position="16"/>
        <end position="36"/>
    </location>
</feature>
<comment type="caution">
    <text evidence="2">The sequence shown here is derived from an EMBL/GenBank/DDBJ whole genome shotgun (WGS) entry which is preliminary data.</text>
</comment>
<dbReference type="Gene3D" id="1.10.150.280">
    <property type="entry name" value="AF1531-like domain"/>
    <property type="match status" value="1"/>
</dbReference>
<dbReference type="PANTHER" id="PTHR21180">
    <property type="entry name" value="ENDONUCLEASE/EXONUCLEASE/PHOSPHATASE FAMILY DOMAIN-CONTAINING PROTEIN 1"/>
    <property type="match status" value="1"/>
</dbReference>
<evidence type="ECO:0000313" key="2">
    <source>
        <dbReference type="EMBL" id="GGI49398.1"/>
    </source>
</evidence>
<name>A0A917N054_9SPHI</name>
<dbReference type="PANTHER" id="PTHR21180:SF32">
    <property type="entry name" value="ENDONUCLEASE_EXONUCLEASE_PHOSPHATASE FAMILY DOMAIN-CONTAINING PROTEIN 1"/>
    <property type="match status" value="1"/>
</dbReference>
<keyword evidence="1" id="KW-0472">Membrane</keyword>
<dbReference type="Gene3D" id="1.10.150.320">
    <property type="entry name" value="Photosystem II 12 kDa extrinsic protein"/>
    <property type="match status" value="1"/>
</dbReference>
<dbReference type="Proteomes" id="UP000662074">
    <property type="component" value="Unassembled WGS sequence"/>
</dbReference>
<sequence length="288" mass="32990">MKSPVKNYLIITKTEWNGLVVLVLLIVGVLAAPYAYRYFHKDSILNLKGFDQAVAQLKKAGVTGKPPEDEGHQTGKIVPIKLFAFDPNHLPVEKWQQLGLTPRQIKGIKNYEAKGGRFYSKADVKKMYTLSEGDYERLAPYIQLPEADAKRADKVLKKVELNAADSAMLTQLNGIGPAFARRIVQYRKRLGGFHSKRQLLEVFGMDDMRYADVQKQFTIDVRKVRKININKAEFEDLKNFPYLSFKQMNAIIQYRKQHGDYESFNELSNVAILDESVLKKIKPYMSVK</sequence>